<reference evidence="10 11" key="1">
    <citation type="journal article" date="2017" name="ISME J.">
        <title>Energy and carbon metabolisms in a deep terrestrial subsurface fluid microbial community.</title>
        <authorList>
            <person name="Momper L."/>
            <person name="Jungbluth S.P."/>
            <person name="Lee M.D."/>
            <person name="Amend J.P."/>
        </authorList>
    </citation>
    <scope>NUCLEOTIDE SEQUENCE [LARGE SCALE GENOMIC DNA]</scope>
    <source>
        <strain evidence="10">SURF_17</strain>
    </source>
</reference>
<evidence type="ECO:0000256" key="4">
    <source>
        <dbReference type="ARBA" id="ARBA00022801"/>
    </source>
</evidence>
<dbReference type="GO" id="GO:0004722">
    <property type="term" value="F:protein serine/threonine phosphatase activity"/>
    <property type="evidence" value="ECO:0007669"/>
    <property type="project" value="UniProtKB-EC"/>
</dbReference>
<dbReference type="FunFam" id="3.90.190.10:FF:000063">
    <property type="entry name" value="Dual specificity phosphatase 23"/>
    <property type="match status" value="1"/>
</dbReference>
<dbReference type="InterPro" id="IPR000242">
    <property type="entry name" value="PTP_cat"/>
</dbReference>
<organism evidence="10 11">
    <name type="scientific">Candidatus Abyssobacteria bacterium SURF_17</name>
    <dbReference type="NCBI Taxonomy" id="2093361"/>
    <lineage>
        <taxon>Bacteria</taxon>
        <taxon>Pseudomonadati</taxon>
        <taxon>Candidatus Hydrogenedentota</taxon>
        <taxon>Candidatus Abyssobacteria</taxon>
    </lineage>
</organism>
<keyword evidence="4" id="KW-0378">Hydrolase</keyword>
<dbReference type="Gene3D" id="3.90.190.10">
    <property type="entry name" value="Protein tyrosine phosphatase superfamily"/>
    <property type="match status" value="1"/>
</dbReference>
<keyword evidence="5" id="KW-0904">Protein phosphatase</keyword>
<dbReference type="SMART" id="SM00404">
    <property type="entry name" value="PTPc_motif"/>
    <property type="match status" value="1"/>
</dbReference>
<accession>A0A419EZ81</accession>
<dbReference type="AlphaFoldDB" id="A0A419EZ81"/>
<evidence type="ECO:0000313" key="11">
    <source>
        <dbReference type="Proteomes" id="UP000285961"/>
    </source>
</evidence>
<dbReference type="InterPro" id="IPR029021">
    <property type="entry name" value="Prot-tyrosine_phosphatase-like"/>
</dbReference>
<dbReference type="PROSITE" id="PS50056">
    <property type="entry name" value="TYR_PHOSPHATASE_2"/>
    <property type="match status" value="1"/>
</dbReference>
<comment type="subcellular location">
    <subcellularLocation>
        <location evidence="1">Cytoplasm</location>
        <location evidence="1">Cytosol</location>
    </subcellularLocation>
</comment>
<dbReference type="SUPFAM" id="SSF52799">
    <property type="entry name" value="(Phosphotyrosine protein) phosphatases II"/>
    <property type="match status" value="1"/>
</dbReference>
<comment type="similarity">
    <text evidence="2">Belongs to the protein-tyrosine phosphatase family. Non-receptor class dual specificity subfamily.</text>
</comment>
<dbReference type="PRINTS" id="PR00700">
    <property type="entry name" value="PRTYPHPHTASE"/>
</dbReference>
<proteinExistence type="inferred from homology"/>
<name>A0A419EZ81_9BACT</name>
<dbReference type="PROSITE" id="PS50054">
    <property type="entry name" value="TYR_PHOSPHATASE_DUAL"/>
    <property type="match status" value="1"/>
</dbReference>
<evidence type="ECO:0000256" key="2">
    <source>
        <dbReference type="ARBA" id="ARBA00008601"/>
    </source>
</evidence>
<dbReference type="Pfam" id="PF22785">
    <property type="entry name" value="Tc-R-P"/>
    <property type="match status" value="1"/>
</dbReference>
<dbReference type="InterPro" id="IPR000387">
    <property type="entry name" value="Tyr_Pase_dom"/>
</dbReference>
<dbReference type="GO" id="GO:0004725">
    <property type="term" value="F:protein tyrosine phosphatase activity"/>
    <property type="evidence" value="ECO:0007669"/>
    <property type="project" value="InterPro"/>
</dbReference>
<evidence type="ECO:0000256" key="5">
    <source>
        <dbReference type="ARBA" id="ARBA00022912"/>
    </source>
</evidence>
<feature type="domain" description="Tyrosine-protein phosphatase" evidence="8">
    <location>
        <begin position="9"/>
        <end position="161"/>
    </location>
</feature>
<comment type="catalytic activity">
    <reaction evidence="7">
        <text>O-phospho-L-threonyl-[protein] + H2O = L-threonyl-[protein] + phosphate</text>
        <dbReference type="Rhea" id="RHEA:47004"/>
        <dbReference type="Rhea" id="RHEA-COMP:11060"/>
        <dbReference type="Rhea" id="RHEA-COMP:11605"/>
        <dbReference type="ChEBI" id="CHEBI:15377"/>
        <dbReference type="ChEBI" id="CHEBI:30013"/>
        <dbReference type="ChEBI" id="CHEBI:43474"/>
        <dbReference type="ChEBI" id="CHEBI:61977"/>
        <dbReference type="EC" id="3.1.3.16"/>
    </reaction>
</comment>
<dbReference type="InterPro" id="IPR016130">
    <property type="entry name" value="Tyr_Pase_AS"/>
</dbReference>
<evidence type="ECO:0000256" key="3">
    <source>
        <dbReference type="ARBA" id="ARBA00022490"/>
    </source>
</evidence>
<evidence type="ECO:0000259" key="9">
    <source>
        <dbReference type="PROSITE" id="PS50056"/>
    </source>
</evidence>
<comment type="caution">
    <text evidence="10">The sequence shown here is derived from an EMBL/GenBank/DDBJ whole genome shotgun (WGS) entry which is preliminary data.</text>
</comment>
<dbReference type="InterPro" id="IPR003595">
    <property type="entry name" value="Tyr_Pase_cat"/>
</dbReference>
<dbReference type="PANTHER" id="PTHR23339">
    <property type="entry name" value="TYROSINE SPECIFIC PROTEIN PHOSPHATASE AND DUAL SPECIFICITY PROTEIN PHOSPHATASE"/>
    <property type="match status" value="1"/>
</dbReference>
<dbReference type="SMART" id="SM00195">
    <property type="entry name" value="DSPc"/>
    <property type="match status" value="1"/>
</dbReference>
<dbReference type="InterPro" id="IPR020422">
    <property type="entry name" value="TYR_PHOSPHATASE_DUAL_dom"/>
</dbReference>
<gene>
    <name evidence="10" type="ORF">C4532_08630</name>
</gene>
<protein>
    <submittedName>
        <fullName evidence="10">Uncharacterized protein</fullName>
    </submittedName>
</protein>
<sequence length="165" mass="18668">MDYKRALLNFSYVVPNMLAGMARPGQVNPLREDLSFLRAQGIKAILSLSESPLEMNPLHETDFSYHHVPVDDFTAPTIEQVEECMDFVERMLEREKKPVAIHCGAGCGRTGTMLACYFVKQGRTAEEAIAGLRTVRPCSIETEGQKALVYQYEEYLKYRPSTSQQ</sequence>
<dbReference type="InterPro" id="IPR050561">
    <property type="entry name" value="PTP"/>
</dbReference>
<evidence type="ECO:0000256" key="6">
    <source>
        <dbReference type="ARBA" id="ARBA00047761"/>
    </source>
</evidence>
<feature type="domain" description="Tyrosine specific protein phosphatases" evidence="9">
    <location>
        <begin position="85"/>
        <end position="147"/>
    </location>
</feature>
<keyword evidence="3" id="KW-0963">Cytoplasm</keyword>
<dbReference type="GO" id="GO:0005829">
    <property type="term" value="C:cytosol"/>
    <property type="evidence" value="ECO:0007669"/>
    <property type="project" value="UniProtKB-SubCell"/>
</dbReference>
<evidence type="ECO:0000259" key="8">
    <source>
        <dbReference type="PROSITE" id="PS50054"/>
    </source>
</evidence>
<dbReference type="Proteomes" id="UP000285961">
    <property type="component" value="Unassembled WGS sequence"/>
</dbReference>
<dbReference type="EMBL" id="QZKI01000065">
    <property type="protein sequence ID" value="RJP70739.1"/>
    <property type="molecule type" value="Genomic_DNA"/>
</dbReference>
<evidence type="ECO:0000313" key="10">
    <source>
        <dbReference type="EMBL" id="RJP70739.1"/>
    </source>
</evidence>
<dbReference type="PROSITE" id="PS00383">
    <property type="entry name" value="TYR_PHOSPHATASE_1"/>
    <property type="match status" value="1"/>
</dbReference>
<comment type="catalytic activity">
    <reaction evidence="6">
        <text>O-phospho-L-seryl-[protein] + H2O = L-seryl-[protein] + phosphate</text>
        <dbReference type="Rhea" id="RHEA:20629"/>
        <dbReference type="Rhea" id="RHEA-COMP:9863"/>
        <dbReference type="Rhea" id="RHEA-COMP:11604"/>
        <dbReference type="ChEBI" id="CHEBI:15377"/>
        <dbReference type="ChEBI" id="CHEBI:29999"/>
        <dbReference type="ChEBI" id="CHEBI:43474"/>
        <dbReference type="ChEBI" id="CHEBI:83421"/>
        <dbReference type="EC" id="3.1.3.16"/>
    </reaction>
</comment>
<evidence type="ECO:0000256" key="1">
    <source>
        <dbReference type="ARBA" id="ARBA00004514"/>
    </source>
</evidence>
<dbReference type="CDD" id="cd14504">
    <property type="entry name" value="DUSP23"/>
    <property type="match status" value="1"/>
</dbReference>
<evidence type="ECO:0000256" key="7">
    <source>
        <dbReference type="ARBA" id="ARBA00048336"/>
    </source>
</evidence>